<keyword evidence="3" id="KW-1185">Reference proteome</keyword>
<reference evidence="2" key="2">
    <citation type="submission" date="2020-09" db="EMBL/GenBank/DDBJ databases">
        <authorList>
            <person name="Sun Q."/>
            <person name="Zhou Y."/>
        </authorList>
    </citation>
    <scope>NUCLEOTIDE SEQUENCE</scope>
    <source>
        <strain evidence="2">CGMCC 1.12153</strain>
    </source>
</reference>
<protein>
    <recommendedName>
        <fullName evidence="4">DUF1002 domain-containing protein</fullName>
    </recommendedName>
</protein>
<sequence length="300" mass="33257">MKNHIGLFLLSFILMFTSFLPQGVQASTGNEGINEKLGLPIVVYGEALSDAQKSEVTDLLEVDQHDEVDEFTVTGQDIANYIGGNPNSNMYSSVKIIHQDNGEGIDIEIATPDNITEVTKEMYHNALLTAGVENADVLVASSVQVSGHSALTGIYKAYDAKGVSLDEDRMKVANEELDVATSLADEEGVDEAEVSELLTEIKKAIAEQNPATKEEIEQIVEEQLSNLNIELSEEDRQRLIDLFDQMRNLNINFDDVRNQLDELTGGLQDIINDEGFWDNLSNAIQEFFEALTDFFRSVFN</sequence>
<reference evidence="2" key="1">
    <citation type="journal article" date="2014" name="Int. J. Syst. Evol. Microbiol.">
        <title>Complete genome sequence of Corynebacterium casei LMG S-19264T (=DSM 44701T), isolated from a smear-ripened cheese.</title>
        <authorList>
            <consortium name="US DOE Joint Genome Institute (JGI-PGF)"/>
            <person name="Walter F."/>
            <person name="Albersmeier A."/>
            <person name="Kalinowski J."/>
            <person name="Ruckert C."/>
        </authorList>
    </citation>
    <scope>NUCLEOTIDE SEQUENCE</scope>
    <source>
        <strain evidence="2">CGMCC 1.12153</strain>
    </source>
</reference>
<dbReference type="EMBL" id="BMEL01000005">
    <property type="protein sequence ID" value="GGF34013.1"/>
    <property type="molecule type" value="Genomic_DNA"/>
</dbReference>
<evidence type="ECO:0000256" key="1">
    <source>
        <dbReference type="SAM" id="SignalP"/>
    </source>
</evidence>
<keyword evidence="1" id="KW-0732">Signal</keyword>
<organism evidence="2 3">
    <name type="scientific">Halobacillus andaensis</name>
    <dbReference type="NCBI Taxonomy" id="1176239"/>
    <lineage>
        <taxon>Bacteria</taxon>
        <taxon>Bacillati</taxon>
        <taxon>Bacillota</taxon>
        <taxon>Bacilli</taxon>
        <taxon>Bacillales</taxon>
        <taxon>Bacillaceae</taxon>
        <taxon>Halobacillus</taxon>
    </lineage>
</organism>
<feature type="signal peptide" evidence="1">
    <location>
        <begin position="1"/>
        <end position="26"/>
    </location>
</feature>
<dbReference type="Pfam" id="PF06207">
    <property type="entry name" value="DUF1002"/>
    <property type="match status" value="1"/>
</dbReference>
<feature type="chain" id="PRO_5037526091" description="DUF1002 domain-containing protein" evidence="1">
    <location>
        <begin position="27"/>
        <end position="300"/>
    </location>
</feature>
<dbReference type="RefSeq" id="WP_373868125.1">
    <property type="nucleotide sequence ID" value="NZ_BMEL01000005.1"/>
</dbReference>
<dbReference type="AlphaFoldDB" id="A0A917BA63"/>
<accession>A0A917BA63</accession>
<proteinExistence type="predicted"/>
<dbReference type="Proteomes" id="UP000660110">
    <property type="component" value="Unassembled WGS sequence"/>
</dbReference>
<gene>
    <name evidence="2" type="ORF">GCM10010954_36330</name>
</gene>
<evidence type="ECO:0000313" key="2">
    <source>
        <dbReference type="EMBL" id="GGF34013.1"/>
    </source>
</evidence>
<dbReference type="InterPro" id="IPR009343">
    <property type="entry name" value="DUF1002"/>
</dbReference>
<evidence type="ECO:0000313" key="3">
    <source>
        <dbReference type="Proteomes" id="UP000660110"/>
    </source>
</evidence>
<name>A0A917BA63_HALAA</name>
<comment type="caution">
    <text evidence="2">The sequence shown here is derived from an EMBL/GenBank/DDBJ whole genome shotgun (WGS) entry which is preliminary data.</text>
</comment>
<evidence type="ECO:0008006" key="4">
    <source>
        <dbReference type="Google" id="ProtNLM"/>
    </source>
</evidence>